<keyword evidence="12" id="KW-0472">Membrane</keyword>
<evidence type="ECO:0000256" key="13">
    <source>
        <dbReference type="PIRSR" id="PIRSR602401-1"/>
    </source>
</evidence>
<dbReference type="Gene3D" id="1.10.630.10">
    <property type="entry name" value="Cytochrome P450"/>
    <property type="match status" value="1"/>
</dbReference>
<evidence type="ECO:0000256" key="1">
    <source>
        <dbReference type="ARBA" id="ARBA00001971"/>
    </source>
</evidence>
<keyword evidence="6" id="KW-0812">Transmembrane</keyword>
<dbReference type="Pfam" id="PF00067">
    <property type="entry name" value="p450"/>
    <property type="match status" value="1"/>
</dbReference>
<protein>
    <submittedName>
        <fullName evidence="15">Cytochrome P450</fullName>
    </submittedName>
</protein>
<dbReference type="PANTHER" id="PTHR24305">
    <property type="entry name" value="CYTOCHROME P450"/>
    <property type="match status" value="1"/>
</dbReference>
<keyword evidence="8" id="KW-1133">Transmembrane helix</keyword>
<dbReference type="PROSITE" id="PS00086">
    <property type="entry name" value="CYTOCHROME_P450"/>
    <property type="match status" value="1"/>
</dbReference>
<dbReference type="InterPro" id="IPR017972">
    <property type="entry name" value="Cyt_P450_CS"/>
</dbReference>
<comment type="pathway">
    <text evidence="3">Mycotoxin biosynthesis.</text>
</comment>
<evidence type="ECO:0000313" key="15">
    <source>
        <dbReference type="EMBL" id="OCK81164.1"/>
    </source>
</evidence>
<dbReference type="InterPro" id="IPR002401">
    <property type="entry name" value="Cyt_P450_E_grp-I"/>
</dbReference>
<keyword evidence="7 13" id="KW-0479">Metal-binding</keyword>
<sequence>MKYLTQLITLRGLAIAAISLLLKVLAVCFYRLTYHPLAKYPGPWLAKLTDWYAAYHAYKGDLQLVMCSAHEEYGDIVRFGPNRLLFNSSQGLHDIYHSKHVKKSKGYLAIIPAPGAYSVHTSIDKAMHRHKRRVLTQGLSDDVLRKFEPTLMNHIHLYIQRLMEGHGTTAEGWTPPKNMTPYCDHLTFDVMGEFGFGRDFEMQIHGGNHFLIDAIAASNVRTSIYAQFPELAKFKLEKILYPNGCIMRQKFLDLTCEFAKERVKIGKDAKQDLFSFVIDFKNPETGKGFTLPELWSENKFLVVAGSDTSSTVLASTFFYLTHYPECYSKLIYEVRTTFKSADEINSRDVLMKCTYLKACIHETMRMSPPAGGAMWREVEEGGTVIDGEFIPAGFDVGTSMYAIHHNEAYYPDSYTYRPERWIISEDNTEEDVERVQQAFNPFSLGPRGCVGRGLAYMEISDTIAMVVWNLDFKKPDGPLGRVGEGTEGVKNGRHRVREFQLIDHLTSVKDGPYIEFRPRKM</sequence>
<evidence type="ECO:0000313" key="16">
    <source>
        <dbReference type="Proteomes" id="UP000250266"/>
    </source>
</evidence>
<evidence type="ECO:0000256" key="9">
    <source>
        <dbReference type="ARBA" id="ARBA00023002"/>
    </source>
</evidence>
<dbReference type="GO" id="GO:0004497">
    <property type="term" value="F:monooxygenase activity"/>
    <property type="evidence" value="ECO:0007669"/>
    <property type="project" value="UniProtKB-KW"/>
</dbReference>
<dbReference type="CDD" id="cd11061">
    <property type="entry name" value="CYP67-like"/>
    <property type="match status" value="1"/>
</dbReference>
<evidence type="ECO:0000256" key="10">
    <source>
        <dbReference type="ARBA" id="ARBA00023004"/>
    </source>
</evidence>
<dbReference type="PANTHER" id="PTHR24305:SF226">
    <property type="entry name" value="CYTOCHROME P450 MONOOXYGENASE"/>
    <property type="match status" value="1"/>
</dbReference>
<feature type="binding site" description="axial binding residue" evidence="13">
    <location>
        <position position="449"/>
    </location>
    <ligand>
        <name>heme</name>
        <dbReference type="ChEBI" id="CHEBI:30413"/>
    </ligand>
    <ligandPart>
        <name>Fe</name>
        <dbReference type="ChEBI" id="CHEBI:18248"/>
    </ligandPart>
</feature>
<dbReference type="InterPro" id="IPR036396">
    <property type="entry name" value="Cyt_P450_sf"/>
</dbReference>
<keyword evidence="11 14" id="KW-0503">Monooxygenase</keyword>
<dbReference type="GO" id="GO:1902181">
    <property type="term" value="P:verruculogen biosynthetic process"/>
    <property type="evidence" value="ECO:0007669"/>
    <property type="project" value="UniProtKB-ARBA"/>
</dbReference>
<comment type="subcellular location">
    <subcellularLocation>
        <location evidence="2">Membrane</location>
    </subcellularLocation>
</comment>
<dbReference type="InterPro" id="IPR001128">
    <property type="entry name" value="Cyt_P450"/>
</dbReference>
<dbReference type="EMBL" id="KV744931">
    <property type="protein sequence ID" value="OCK81164.1"/>
    <property type="molecule type" value="Genomic_DNA"/>
</dbReference>
<dbReference type="InterPro" id="IPR050121">
    <property type="entry name" value="Cytochrome_P450_monoxygenase"/>
</dbReference>
<name>A0A8E2JFZ7_9PEZI</name>
<evidence type="ECO:0000256" key="2">
    <source>
        <dbReference type="ARBA" id="ARBA00004370"/>
    </source>
</evidence>
<dbReference type="PRINTS" id="PR00463">
    <property type="entry name" value="EP450I"/>
</dbReference>
<keyword evidence="5 13" id="KW-0349">Heme</keyword>
<evidence type="ECO:0000256" key="8">
    <source>
        <dbReference type="ARBA" id="ARBA00022989"/>
    </source>
</evidence>
<dbReference type="FunFam" id="1.10.630.10:FF:000063">
    <property type="entry name" value="Cytochrome P450 monooxygenase"/>
    <property type="match status" value="1"/>
</dbReference>
<evidence type="ECO:0000256" key="12">
    <source>
        <dbReference type="ARBA" id="ARBA00023136"/>
    </source>
</evidence>
<evidence type="ECO:0000256" key="4">
    <source>
        <dbReference type="ARBA" id="ARBA00010617"/>
    </source>
</evidence>
<evidence type="ECO:0000256" key="7">
    <source>
        <dbReference type="ARBA" id="ARBA00022723"/>
    </source>
</evidence>
<dbReference type="GO" id="GO:0005506">
    <property type="term" value="F:iron ion binding"/>
    <property type="evidence" value="ECO:0007669"/>
    <property type="project" value="InterPro"/>
</dbReference>
<gene>
    <name evidence="15" type="ORF">K432DRAFT_434306</name>
</gene>
<evidence type="ECO:0000256" key="6">
    <source>
        <dbReference type="ARBA" id="ARBA00022692"/>
    </source>
</evidence>
<reference evidence="15 16" key="1">
    <citation type="journal article" date="2016" name="Nat. Commun.">
        <title>Ectomycorrhizal ecology is imprinted in the genome of the dominant symbiotic fungus Cenococcum geophilum.</title>
        <authorList>
            <consortium name="DOE Joint Genome Institute"/>
            <person name="Peter M."/>
            <person name="Kohler A."/>
            <person name="Ohm R.A."/>
            <person name="Kuo A."/>
            <person name="Krutzmann J."/>
            <person name="Morin E."/>
            <person name="Arend M."/>
            <person name="Barry K.W."/>
            <person name="Binder M."/>
            <person name="Choi C."/>
            <person name="Clum A."/>
            <person name="Copeland A."/>
            <person name="Grisel N."/>
            <person name="Haridas S."/>
            <person name="Kipfer T."/>
            <person name="LaButti K."/>
            <person name="Lindquist E."/>
            <person name="Lipzen A."/>
            <person name="Maire R."/>
            <person name="Meier B."/>
            <person name="Mihaltcheva S."/>
            <person name="Molinier V."/>
            <person name="Murat C."/>
            <person name="Poggeler S."/>
            <person name="Quandt C.A."/>
            <person name="Sperisen C."/>
            <person name="Tritt A."/>
            <person name="Tisserant E."/>
            <person name="Crous P.W."/>
            <person name="Henrissat B."/>
            <person name="Nehls U."/>
            <person name="Egli S."/>
            <person name="Spatafora J.W."/>
            <person name="Grigoriev I.V."/>
            <person name="Martin F.M."/>
        </authorList>
    </citation>
    <scope>NUCLEOTIDE SEQUENCE [LARGE SCALE GENOMIC DNA]</scope>
    <source>
        <strain evidence="15 16">CBS 459.81</strain>
    </source>
</reference>
<keyword evidence="10 13" id="KW-0408">Iron</keyword>
<dbReference type="PRINTS" id="PR00385">
    <property type="entry name" value="P450"/>
</dbReference>
<evidence type="ECO:0000256" key="3">
    <source>
        <dbReference type="ARBA" id="ARBA00004685"/>
    </source>
</evidence>
<dbReference type="AlphaFoldDB" id="A0A8E2JFZ7"/>
<keyword evidence="16" id="KW-1185">Reference proteome</keyword>
<accession>A0A8E2JFZ7</accession>
<evidence type="ECO:0000256" key="5">
    <source>
        <dbReference type="ARBA" id="ARBA00022617"/>
    </source>
</evidence>
<dbReference type="SUPFAM" id="SSF48264">
    <property type="entry name" value="Cytochrome P450"/>
    <property type="match status" value="1"/>
</dbReference>
<dbReference type="GO" id="GO:0016020">
    <property type="term" value="C:membrane"/>
    <property type="evidence" value="ECO:0007669"/>
    <property type="project" value="UniProtKB-SubCell"/>
</dbReference>
<evidence type="ECO:0000256" key="11">
    <source>
        <dbReference type="ARBA" id="ARBA00023033"/>
    </source>
</evidence>
<comment type="similarity">
    <text evidence="4 14">Belongs to the cytochrome P450 family.</text>
</comment>
<organism evidence="15 16">
    <name type="scientific">Lepidopterella palustris CBS 459.81</name>
    <dbReference type="NCBI Taxonomy" id="1314670"/>
    <lineage>
        <taxon>Eukaryota</taxon>
        <taxon>Fungi</taxon>
        <taxon>Dikarya</taxon>
        <taxon>Ascomycota</taxon>
        <taxon>Pezizomycotina</taxon>
        <taxon>Dothideomycetes</taxon>
        <taxon>Pleosporomycetidae</taxon>
        <taxon>Mytilinidiales</taxon>
        <taxon>Argynnaceae</taxon>
        <taxon>Lepidopterella</taxon>
    </lineage>
</organism>
<proteinExistence type="inferred from homology"/>
<comment type="cofactor">
    <cofactor evidence="1 13">
        <name>heme</name>
        <dbReference type="ChEBI" id="CHEBI:30413"/>
    </cofactor>
</comment>
<keyword evidence="9 14" id="KW-0560">Oxidoreductase</keyword>
<dbReference type="Proteomes" id="UP000250266">
    <property type="component" value="Unassembled WGS sequence"/>
</dbReference>
<evidence type="ECO:0000256" key="14">
    <source>
        <dbReference type="RuleBase" id="RU000461"/>
    </source>
</evidence>
<dbReference type="GO" id="GO:0020037">
    <property type="term" value="F:heme binding"/>
    <property type="evidence" value="ECO:0007669"/>
    <property type="project" value="InterPro"/>
</dbReference>
<dbReference type="OrthoDB" id="1470350at2759"/>
<dbReference type="GO" id="GO:0016705">
    <property type="term" value="F:oxidoreductase activity, acting on paired donors, with incorporation or reduction of molecular oxygen"/>
    <property type="evidence" value="ECO:0007669"/>
    <property type="project" value="InterPro"/>
</dbReference>